<organism evidence="1 2">
    <name type="scientific">Agrobacterium rosae</name>
    <dbReference type="NCBI Taxonomy" id="1972867"/>
    <lineage>
        <taxon>Bacteria</taxon>
        <taxon>Pseudomonadati</taxon>
        <taxon>Pseudomonadota</taxon>
        <taxon>Alphaproteobacteria</taxon>
        <taxon>Hyphomicrobiales</taxon>
        <taxon>Rhizobiaceae</taxon>
        <taxon>Rhizobium/Agrobacterium group</taxon>
        <taxon>Agrobacterium</taxon>
    </lineage>
</organism>
<proteinExistence type="predicted"/>
<keyword evidence="2" id="KW-1185">Reference proteome</keyword>
<evidence type="ECO:0000313" key="2">
    <source>
        <dbReference type="Proteomes" id="UP001277561"/>
    </source>
</evidence>
<evidence type="ECO:0000313" key="1">
    <source>
        <dbReference type="EMBL" id="MDX8330820.1"/>
    </source>
</evidence>
<accession>A0ABU4VZ77</accession>
<protein>
    <submittedName>
        <fullName evidence="1">Uncharacterized protein</fullName>
    </submittedName>
</protein>
<name>A0ABU4VZ77_9HYPH</name>
<sequence length="65" mass="7312">MFDRTISKFGCGDATVLVACQRRDTPFAIRFGDDIRIRIVGIRLAIARAVKHHQQFAVVALDVVR</sequence>
<reference evidence="1" key="1">
    <citation type="journal article" date="2023" name="Phytobiomes J">
        <title>Deciphering the key players within the bacterial microbiota associated with aerial crown gall tumors on rhododendron: Insights into the gallobiome.</title>
        <authorList>
            <person name="Kuzmanovic N."/>
            <person name="Nesme J."/>
            <person name="Wolf J."/>
            <person name="Neumann-Schaal M."/>
            <person name="Petersen J."/>
            <person name="Fernandez-Gnecco G."/>
            <person name="Sproeer C."/>
            <person name="Bunk B."/>
            <person name="Overmann J."/>
            <person name="Sorensen S.J."/>
            <person name="Idczak E."/>
            <person name="Smalla K."/>
        </authorList>
    </citation>
    <scope>NUCLEOTIDE SEQUENCE [LARGE SCALE GENOMIC DNA]</scope>
    <source>
        <strain evidence="1">Rho-14.1</strain>
    </source>
</reference>
<dbReference type="EMBL" id="JAVRAD010000007">
    <property type="protein sequence ID" value="MDX8330820.1"/>
    <property type="molecule type" value="Genomic_DNA"/>
</dbReference>
<dbReference type="Proteomes" id="UP001277561">
    <property type="component" value="Unassembled WGS sequence"/>
</dbReference>
<dbReference type="RefSeq" id="WP_245445349.1">
    <property type="nucleotide sequence ID" value="NZ_CP192765.1"/>
</dbReference>
<dbReference type="GeneID" id="86882886"/>
<gene>
    <name evidence="1" type="ORF">RMS29_16460</name>
</gene>
<comment type="caution">
    <text evidence="1">The sequence shown here is derived from an EMBL/GenBank/DDBJ whole genome shotgun (WGS) entry which is preliminary data.</text>
</comment>